<reference evidence="3" key="1">
    <citation type="journal article" date="2015" name="Nature">
        <title>Complex archaea that bridge the gap between prokaryotes and eukaryotes.</title>
        <authorList>
            <person name="Spang A."/>
            <person name="Saw J.H."/>
            <person name="Jorgensen S.L."/>
            <person name="Zaremba-Niedzwiedzka K."/>
            <person name="Martijn J."/>
            <person name="Lind A.E."/>
            <person name="van Eijk R."/>
            <person name="Schleper C."/>
            <person name="Guy L."/>
            <person name="Ettema T.J."/>
        </authorList>
    </citation>
    <scope>NUCLEOTIDE SEQUENCE</scope>
</reference>
<dbReference type="SUPFAM" id="SSF51735">
    <property type="entry name" value="NAD(P)-binding Rossmann-fold domains"/>
    <property type="match status" value="1"/>
</dbReference>
<dbReference type="InterPro" id="IPR002347">
    <property type="entry name" value="SDR_fam"/>
</dbReference>
<sequence>MTEHTDPTDGQAVVFITGAARRIGAEIARTFHQAGYRVVIHCHRSRTDADALALQLNEIRAGSTSVVSADLTDEHALSGLGDAVLSCHQRLDVLVNNASSFYPTPLPSLTQVQWLDLMNSNARAGLFLAQQLAPALSTTAGSIINLTDINVSRGMAEFSAYTMAKAALGAMTRSLARELAPRVRVNAVSPGAILWPEHTQASAAQDAEQAGIISGIPLGRLGTPADIARTVLFLARDATYITGQNIRVDGGRALG</sequence>
<organism evidence="3">
    <name type="scientific">marine sediment metagenome</name>
    <dbReference type="NCBI Taxonomy" id="412755"/>
    <lineage>
        <taxon>unclassified sequences</taxon>
        <taxon>metagenomes</taxon>
        <taxon>ecological metagenomes</taxon>
    </lineage>
</organism>
<dbReference type="NCBIfam" id="NF006598">
    <property type="entry name" value="PRK09135.1"/>
    <property type="match status" value="1"/>
</dbReference>
<dbReference type="EMBL" id="LAZR01000014">
    <property type="protein sequence ID" value="KKO06793.1"/>
    <property type="molecule type" value="Genomic_DNA"/>
</dbReference>
<comment type="caution">
    <text evidence="3">The sequence shown here is derived from an EMBL/GenBank/DDBJ whole genome shotgun (WGS) entry which is preliminary data.</text>
</comment>
<evidence type="ECO:0000313" key="3">
    <source>
        <dbReference type="EMBL" id="KKO06793.1"/>
    </source>
</evidence>
<name>A0A0F9W3L5_9ZZZZ</name>
<dbReference type="PRINTS" id="PR00080">
    <property type="entry name" value="SDRFAMILY"/>
</dbReference>
<dbReference type="PRINTS" id="PR00081">
    <property type="entry name" value="GDHRDH"/>
</dbReference>
<dbReference type="GO" id="GO:0016491">
    <property type="term" value="F:oxidoreductase activity"/>
    <property type="evidence" value="ECO:0007669"/>
    <property type="project" value="UniProtKB-KW"/>
</dbReference>
<gene>
    <name evidence="3" type="ORF">LCGC14_0059770</name>
</gene>
<comment type="similarity">
    <text evidence="1">Belongs to the short-chain dehydrogenases/reductases (SDR) family.</text>
</comment>
<evidence type="ECO:0000256" key="1">
    <source>
        <dbReference type="ARBA" id="ARBA00006484"/>
    </source>
</evidence>
<keyword evidence="2" id="KW-0560">Oxidoreductase</keyword>
<evidence type="ECO:0000256" key="2">
    <source>
        <dbReference type="ARBA" id="ARBA00023002"/>
    </source>
</evidence>
<evidence type="ECO:0008006" key="4">
    <source>
        <dbReference type="Google" id="ProtNLM"/>
    </source>
</evidence>
<dbReference type="InterPro" id="IPR020904">
    <property type="entry name" value="Sc_DH/Rdtase_CS"/>
</dbReference>
<dbReference type="PANTHER" id="PTHR43639">
    <property type="entry name" value="OXIDOREDUCTASE, SHORT-CHAIN DEHYDROGENASE/REDUCTASE FAMILY (AFU_ORTHOLOGUE AFUA_5G02870)"/>
    <property type="match status" value="1"/>
</dbReference>
<accession>A0A0F9W3L5</accession>
<dbReference type="Pfam" id="PF13561">
    <property type="entry name" value="adh_short_C2"/>
    <property type="match status" value="1"/>
</dbReference>
<dbReference type="FunFam" id="3.40.50.720:FF:000084">
    <property type="entry name" value="Short-chain dehydrogenase reductase"/>
    <property type="match status" value="1"/>
</dbReference>
<protein>
    <recommendedName>
        <fullName evidence="4">Pteridine reductase</fullName>
    </recommendedName>
</protein>
<dbReference type="PROSITE" id="PS00061">
    <property type="entry name" value="ADH_SHORT"/>
    <property type="match status" value="1"/>
</dbReference>
<dbReference type="AlphaFoldDB" id="A0A0F9W3L5"/>
<dbReference type="Gene3D" id="3.40.50.720">
    <property type="entry name" value="NAD(P)-binding Rossmann-like Domain"/>
    <property type="match status" value="1"/>
</dbReference>
<dbReference type="PANTHER" id="PTHR43639:SF1">
    <property type="entry name" value="SHORT-CHAIN DEHYDROGENASE_REDUCTASE FAMILY PROTEIN"/>
    <property type="match status" value="1"/>
</dbReference>
<dbReference type="InterPro" id="IPR036291">
    <property type="entry name" value="NAD(P)-bd_dom_sf"/>
</dbReference>
<proteinExistence type="inferred from homology"/>